<reference evidence="4" key="1">
    <citation type="submission" date="2016-01" db="EMBL/GenBank/DDBJ databases">
        <authorList>
            <person name="Peeters C."/>
        </authorList>
    </citation>
    <scope>NUCLEOTIDE SEQUENCE [LARGE SCALE GENOMIC DNA]</scope>
    <source>
        <strain evidence="4">LMG 22934</strain>
    </source>
</reference>
<dbReference type="Gene3D" id="1.10.1200.10">
    <property type="entry name" value="ACP-like"/>
    <property type="match status" value="1"/>
</dbReference>
<sequence>MNTTFDWLRTKLAQDYSLDTTALVPGAALEALGLDSLAVAELLFNVEDKFHIKISSESAPLATLGDVARFIDEQIARQHSPDATSGIASKQASP</sequence>
<dbReference type="Pfam" id="PF00550">
    <property type="entry name" value="PP-binding"/>
    <property type="match status" value="1"/>
</dbReference>
<accession>A0A158JFU9</accession>
<dbReference type="STRING" id="326474.AWB65_06497"/>
<protein>
    <submittedName>
        <fullName evidence="4">Acyl carrier protein</fullName>
    </submittedName>
</protein>
<gene>
    <name evidence="4" type="primary">acpA</name>
    <name evidence="4" type="ORF">AWB65_06497</name>
</gene>
<evidence type="ECO:0000259" key="3">
    <source>
        <dbReference type="Pfam" id="PF00550"/>
    </source>
</evidence>
<keyword evidence="5" id="KW-1185">Reference proteome</keyword>
<dbReference type="Proteomes" id="UP000054977">
    <property type="component" value="Unassembled WGS sequence"/>
</dbReference>
<comment type="caution">
    <text evidence="4">The sequence shown here is derived from an EMBL/GenBank/DDBJ whole genome shotgun (WGS) entry which is preliminary data.</text>
</comment>
<dbReference type="InterPro" id="IPR036736">
    <property type="entry name" value="ACP-like_sf"/>
</dbReference>
<dbReference type="InterPro" id="IPR009081">
    <property type="entry name" value="PP-bd_ACP"/>
</dbReference>
<feature type="domain" description="Carrier" evidence="3">
    <location>
        <begin position="6"/>
        <end position="71"/>
    </location>
</feature>
<evidence type="ECO:0000313" key="4">
    <source>
        <dbReference type="EMBL" id="SAL67339.1"/>
    </source>
</evidence>
<evidence type="ECO:0000313" key="5">
    <source>
        <dbReference type="Proteomes" id="UP000054977"/>
    </source>
</evidence>
<dbReference type="OrthoDB" id="7063706at2"/>
<evidence type="ECO:0000256" key="2">
    <source>
        <dbReference type="ARBA" id="ARBA00022553"/>
    </source>
</evidence>
<dbReference type="RefSeq" id="WP_087670955.1">
    <property type="nucleotide sequence ID" value="NZ_FCNW02000087.1"/>
</dbReference>
<dbReference type="AlphaFoldDB" id="A0A158JFU9"/>
<keyword evidence="2" id="KW-0597">Phosphoprotein</keyword>
<evidence type="ECO:0000256" key="1">
    <source>
        <dbReference type="ARBA" id="ARBA00022450"/>
    </source>
</evidence>
<keyword evidence="1" id="KW-0596">Phosphopantetheine</keyword>
<dbReference type="SUPFAM" id="SSF47336">
    <property type="entry name" value="ACP-like"/>
    <property type="match status" value="1"/>
</dbReference>
<dbReference type="EMBL" id="FCNW02000087">
    <property type="protein sequence ID" value="SAL67339.1"/>
    <property type="molecule type" value="Genomic_DNA"/>
</dbReference>
<organism evidence="4 5">
    <name type="scientific">Caballeronia humi</name>
    <dbReference type="NCBI Taxonomy" id="326474"/>
    <lineage>
        <taxon>Bacteria</taxon>
        <taxon>Pseudomonadati</taxon>
        <taxon>Pseudomonadota</taxon>
        <taxon>Betaproteobacteria</taxon>
        <taxon>Burkholderiales</taxon>
        <taxon>Burkholderiaceae</taxon>
        <taxon>Caballeronia</taxon>
    </lineage>
</organism>
<proteinExistence type="predicted"/>
<dbReference type="InterPro" id="IPR006162">
    <property type="entry name" value="Ppantetheine_attach_site"/>
</dbReference>
<dbReference type="PROSITE" id="PS00012">
    <property type="entry name" value="PHOSPHOPANTETHEINE"/>
    <property type="match status" value="1"/>
</dbReference>
<name>A0A158JFU9_9BURK</name>